<keyword evidence="6" id="KW-1185">Reference proteome</keyword>
<accession>A0ABU0JL52</accession>
<evidence type="ECO:0000313" key="6">
    <source>
        <dbReference type="Proteomes" id="UP001242480"/>
    </source>
</evidence>
<feature type="region of interest" description="Disordered" evidence="4">
    <location>
        <begin position="549"/>
        <end position="580"/>
    </location>
</feature>
<comment type="subcellular location">
    <subcellularLocation>
        <location evidence="1">Virion</location>
    </subcellularLocation>
</comment>
<comment type="caution">
    <text evidence="5">The sequence shown here is derived from an EMBL/GenBank/DDBJ whole genome shotgun (WGS) entry which is preliminary data.</text>
</comment>
<evidence type="ECO:0000256" key="3">
    <source>
        <dbReference type="ARBA" id="ARBA00023219"/>
    </source>
</evidence>
<protein>
    <recommendedName>
        <fullName evidence="7">Bacteriophage head to tail connecting protein</fullName>
    </recommendedName>
</protein>
<sequence length="580" mass="63877">MSQTVKALLKLSDRLFAQKAAFDRLNQDIADLFFPERATFTRQHCIGEDLAAHLFDSYTVRARRDLGNAFSAMLRPRGQDWFSIRAVGVDHLSAHGRTWLEGSAGVMRRVFYDARTRFVRAMKETDHDYAAFGNGVLTCEPTHDRDSLIYRNWHLANVAWSEDEHGFPSPVVRKDRMTARQLARHPGNELPQRVRDCAEDADREDTEFDVLHVVMPSEQWQNYSDRKLRQPWASAYVLKEPEGLLRVEGVRSKRYVIPRWQTLSGSPYALSPATIVALPDARMIQKLAMILMEAGEKRIDPPTIATKGAVLSDVNIFAGGTTWVDKVYDERLGPALRTLDLGGDPGFGEAMLANVRSAIADAFYLNKLTLPQTGKTAYETARLVEEYIRAAIPLFEPLETEYTQPVLDASFAELMALGAFGPPDDVPEELRGADVEFQFSNPLQEAIEAQKATKMQGLGALLGVAAQMEQAQQLQSGRQINVIEMFRDAGMATTPASWWNDPDDAADDVATQPDMADQLSQVVAAAGGVKQVADAASSTARAAEALQGAFGAEGPTDQAGSPEPAYTSSKARLDGNASLL</sequence>
<dbReference type="EMBL" id="JAUSVX010000029">
    <property type="protein sequence ID" value="MDQ0475031.1"/>
    <property type="molecule type" value="Genomic_DNA"/>
</dbReference>
<evidence type="ECO:0000256" key="4">
    <source>
        <dbReference type="SAM" id="MobiDB-lite"/>
    </source>
</evidence>
<evidence type="ECO:0000256" key="1">
    <source>
        <dbReference type="ARBA" id="ARBA00004328"/>
    </source>
</evidence>
<dbReference type="RefSeq" id="WP_307285652.1">
    <property type="nucleotide sequence ID" value="NZ_JAUSVX010000029.1"/>
</dbReference>
<organism evidence="5 6">
    <name type="scientific">Labrys wisconsinensis</name>
    <dbReference type="NCBI Taxonomy" id="425677"/>
    <lineage>
        <taxon>Bacteria</taxon>
        <taxon>Pseudomonadati</taxon>
        <taxon>Pseudomonadota</taxon>
        <taxon>Alphaproteobacteria</taxon>
        <taxon>Hyphomicrobiales</taxon>
        <taxon>Xanthobacteraceae</taxon>
        <taxon>Labrys</taxon>
    </lineage>
</organism>
<gene>
    <name evidence="5" type="ORF">QO011_008073</name>
</gene>
<name>A0ABU0JL52_9HYPH</name>
<dbReference type="Pfam" id="PF12236">
    <property type="entry name" value="Head-tail_con"/>
    <property type="match status" value="1"/>
</dbReference>
<dbReference type="InterPro" id="IPR020991">
    <property type="entry name" value="Connector_podovirus"/>
</dbReference>
<dbReference type="Proteomes" id="UP001242480">
    <property type="component" value="Unassembled WGS sequence"/>
</dbReference>
<keyword evidence="3" id="KW-0231">Viral genome packaging</keyword>
<reference evidence="5 6" key="1">
    <citation type="submission" date="2023-07" db="EMBL/GenBank/DDBJ databases">
        <title>Genomic Encyclopedia of Type Strains, Phase IV (KMG-IV): sequencing the most valuable type-strain genomes for metagenomic binning, comparative biology and taxonomic classification.</title>
        <authorList>
            <person name="Goeker M."/>
        </authorList>
    </citation>
    <scope>NUCLEOTIDE SEQUENCE [LARGE SCALE GENOMIC DNA]</scope>
    <source>
        <strain evidence="5 6">DSM 19619</strain>
    </source>
</reference>
<evidence type="ECO:0000256" key="2">
    <source>
        <dbReference type="ARBA" id="ARBA00022612"/>
    </source>
</evidence>
<evidence type="ECO:0008006" key="7">
    <source>
        <dbReference type="Google" id="ProtNLM"/>
    </source>
</evidence>
<evidence type="ECO:0000313" key="5">
    <source>
        <dbReference type="EMBL" id="MDQ0475031.1"/>
    </source>
</evidence>
<proteinExistence type="predicted"/>
<keyword evidence="2" id="KW-1188">Viral release from host cell</keyword>